<organism evidence="1 2">
    <name type="scientific">Legionella drozanskii LLAP-1</name>
    <dbReference type="NCBI Taxonomy" id="1212489"/>
    <lineage>
        <taxon>Bacteria</taxon>
        <taxon>Pseudomonadati</taxon>
        <taxon>Pseudomonadota</taxon>
        <taxon>Gammaproteobacteria</taxon>
        <taxon>Legionellales</taxon>
        <taxon>Legionellaceae</taxon>
        <taxon>Legionella</taxon>
    </lineage>
</organism>
<dbReference type="EMBL" id="LNXY01000026">
    <property type="protein sequence ID" value="KTC86376.1"/>
    <property type="molecule type" value="Genomic_DNA"/>
</dbReference>
<sequence length="127" mass="14659">NLRLDHLLKYEKVRQDFKVPTQFVFKRSRNDESHPNAGSAATEHCQTVYDRKIANSGKSKAHSETIQLPGFLLSIGNESNDKQLKAHKETFEGEFCKDFFANRGVDVKERGSIRQYVTERENIDNEE</sequence>
<evidence type="ECO:0000313" key="1">
    <source>
        <dbReference type="EMBL" id="KTC86376.1"/>
    </source>
</evidence>
<dbReference type="AlphaFoldDB" id="A0A0W0SSN5"/>
<keyword evidence="2" id="KW-1185">Reference proteome</keyword>
<name>A0A0W0SSN5_9GAMM</name>
<accession>A0A0W0SSN5</accession>
<evidence type="ECO:0000313" key="2">
    <source>
        <dbReference type="Proteomes" id="UP000054736"/>
    </source>
</evidence>
<gene>
    <name evidence="1" type="ORF">Ldro_1852</name>
</gene>
<dbReference type="RefSeq" id="WP_238584002.1">
    <property type="nucleotide sequence ID" value="NZ_LNXY01000026.1"/>
</dbReference>
<proteinExistence type="predicted"/>
<dbReference type="Proteomes" id="UP000054736">
    <property type="component" value="Unassembled WGS sequence"/>
</dbReference>
<feature type="non-terminal residue" evidence="1">
    <location>
        <position position="1"/>
    </location>
</feature>
<protein>
    <submittedName>
        <fullName evidence="1">Uncharacterized protein</fullName>
    </submittedName>
</protein>
<dbReference type="PATRIC" id="fig|1212489.4.peg.1959"/>
<comment type="caution">
    <text evidence="1">The sequence shown here is derived from an EMBL/GenBank/DDBJ whole genome shotgun (WGS) entry which is preliminary data.</text>
</comment>
<reference evidence="1 2" key="1">
    <citation type="submission" date="2015-11" db="EMBL/GenBank/DDBJ databases">
        <title>Genomic analysis of 38 Legionella species identifies large and diverse effector repertoires.</title>
        <authorList>
            <person name="Burstein D."/>
            <person name="Amaro F."/>
            <person name="Zusman T."/>
            <person name="Lifshitz Z."/>
            <person name="Cohen O."/>
            <person name="Gilbert J.A."/>
            <person name="Pupko T."/>
            <person name="Shuman H.A."/>
            <person name="Segal G."/>
        </authorList>
    </citation>
    <scope>NUCLEOTIDE SEQUENCE [LARGE SCALE GENOMIC DNA]</scope>
    <source>
        <strain evidence="1 2">ATCC 700990</strain>
    </source>
</reference>